<reference evidence="1" key="2">
    <citation type="submission" date="2021-04" db="EMBL/GenBank/DDBJ databases">
        <authorList>
            <person name="Podell S."/>
        </authorList>
    </citation>
    <scope>NUCLEOTIDE SEQUENCE</scope>
    <source>
        <strain evidence="1">Hildebrandi</strain>
    </source>
</reference>
<gene>
    <name evidence="1" type="ORF">IV203_005323</name>
</gene>
<evidence type="ECO:0000313" key="1">
    <source>
        <dbReference type="EMBL" id="KAG7346255.1"/>
    </source>
</evidence>
<comment type="caution">
    <text evidence="1">The sequence shown here is derived from an EMBL/GenBank/DDBJ whole genome shotgun (WGS) entry which is preliminary data.</text>
</comment>
<sequence length="127" mass="14059">MKAAANVQGVRTSYNPAHRAIGRAVAKATGEKQQASFGLIMSYLHHFQLRNEDSTVKAESDADQRLRRLGICSRIMKHSLRHVRPVLSLDRTHLKSKWKGTLYIASVQTARNIWSSLPPISGGSPLG</sequence>
<dbReference type="Proteomes" id="UP000693970">
    <property type="component" value="Unassembled WGS sequence"/>
</dbReference>
<name>A0A9K3PGD2_9STRA</name>
<accession>A0A9K3PGD2</accession>
<dbReference type="OrthoDB" id="1101236at2759"/>
<reference evidence="1" key="1">
    <citation type="journal article" date="2021" name="Sci. Rep.">
        <title>Diploid genomic architecture of Nitzschia inconspicua, an elite biomass production diatom.</title>
        <authorList>
            <person name="Oliver A."/>
            <person name="Podell S."/>
            <person name="Pinowska A."/>
            <person name="Traller J.C."/>
            <person name="Smith S.R."/>
            <person name="McClure R."/>
            <person name="Beliaev A."/>
            <person name="Bohutskyi P."/>
            <person name="Hill E.A."/>
            <person name="Rabines A."/>
            <person name="Zheng H."/>
            <person name="Allen L.Z."/>
            <person name="Kuo A."/>
            <person name="Grigoriev I.V."/>
            <person name="Allen A.E."/>
            <person name="Hazlebeck D."/>
            <person name="Allen E.E."/>
        </authorList>
    </citation>
    <scope>NUCLEOTIDE SEQUENCE</scope>
    <source>
        <strain evidence="1">Hildebrandi</strain>
    </source>
</reference>
<organism evidence="1 2">
    <name type="scientific">Nitzschia inconspicua</name>
    <dbReference type="NCBI Taxonomy" id="303405"/>
    <lineage>
        <taxon>Eukaryota</taxon>
        <taxon>Sar</taxon>
        <taxon>Stramenopiles</taxon>
        <taxon>Ochrophyta</taxon>
        <taxon>Bacillariophyta</taxon>
        <taxon>Bacillariophyceae</taxon>
        <taxon>Bacillariophycidae</taxon>
        <taxon>Bacillariales</taxon>
        <taxon>Bacillariaceae</taxon>
        <taxon>Nitzschia</taxon>
    </lineage>
</organism>
<keyword evidence="2" id="KW-1185">Reference proteome</keyword>
<dbReference type="AlphaFoldDB" id="A0A9K3PGD2"/>
<dbReference type="EMBL" id="JAGRRH010000021">
    <property type="protein sequence ID" value="KAG7346255.1"/>
    <property type="molecule type" value="Genomic_DNA"/>
</dbReference>
<proteinExistence type="predicted"/>
<protein>
    <submittedName>
        <fullName evidence="1">Uncharacterized protein</fullName>
    </submittedName>
</protein>
<evidence type="ECO:0000313" key="2">
    <source>
        <dbReference type="Proteomes" id="UP000693970"/>
    </source>
</evidence>